<evidence type="ECO:0000256" key="1">
    <source>
        <dbReference type="SAM" id="MobiDB-lite"/>
    </source>
</evidence>
<dbReference type="AlphaFoldDB" id="A0A9P6ATN1"/>
<evidence type="ECO:0000313" key="2">
    <source>
        <dbReference type="EMBL" id="KAF9511691.1"/>
    </source>
</evidence>
<organism evidence="2 3">
    <name type="scientific">Hydnum rufescens UP504</name>
    <dbReference type="NCBI Taxonomy" id="1448309"/>
    <lineage>
        <taxon>Eukaryota</taxon>
        <taxon>Fungi</taxon>
        <taxon>Dikarya</taxon>
        <taxon>Basidiomycota</taxon>
        <taxon>Agaricomycotina</taxon>
        <taxon>Agaricomycetes</taxon>
        <taxon>Cantharellales</taxon>
        <taxon>Hydnaceae</taxon>
        <taxon>Hydnum</taxon>
    </lineage>
</organism>
<feature type="compositionally biased region" description="Basic and acidic residues" evidence="1">
    <location>
        <begin position="151"/>
        <end position="170"/>
    </location>
</feature>
<name>A0A9P6ATN1_9AGAM</name>
<feature type="compositionally biased region" description="Polar residues" evidence="1">
    <location>
        <begin position="140"/>
        <end position="150"/>
    </location>
</feature>
<feature type="region of interest" description="Disordered" evidence="1">
    <location>
        <begin position="49"/>
        <end position="81"/>
    </location>
</feature>
<feature type="region of interest" description="Disordered" evidence="1">
    <location>
        <begin position="124"/>
        <end position="273"/>
    </location>
</feature>
<accession>A0A9P6ATN1</accession>
<proteinExistence type="predicted"/>
<keyword evidence="3" id="KW-1185">Reference proteome</keyword>
<gene>
    <name evidence="2" type="ORF">BS47DRAFT_1146599</name>
</gene>
<protein>
    <submittedName>
        <fullName evidence="2">Uncharacterized protein</fullName>
    </submittedName>
</protein>
<sequence>MEPITIPPSETAVDSIRRHGSIRNNDRSPSETTLGELQRHLHLMREVSDRQFSQSSWDSRSSSMSFNPEDPPGYNPMSDEFRREMERERMRLRERRRLRDLAGEVSRVATGVDRIMNYMGRAGRESDVVQEHEHERRASAPSTGPQSQHRSSGEAGRRGRIVIDEVHPHDSTSASRRDRRSSNRSPPPLRSPSSSIAFETVMGRHAPGAQPRPNSPSPSPATRLANRLRRSRPPPSGISDASVDDWLASWPANTRHSTAERGYVFGPRDADGW</sequence>
<comment type="caution">
    <text evidence="2">The sequence shown here is derived from an EMBL/GenBank/DDBJ whole genome shotgun (WGS) entry which is preliminary data.</text>
</comment>
<dbReference type="Proteomes" id="UP000886523">
    <property type="component" value="Unassembled WGS sequence"/>
</dbReference>
<feature type="compositionally biased region" description="Basic and acidic residues" evidence="1">
    <location>
        <begin position="124"/>
        <end position="138"/>
    </location>
</feature>
<reference evidence="2" key="1">
    <citation type="journal article" date="2020" name="Nat. Commun.">
        <title>Large-scale genome sequencing of mycorrhizal fungi provides insights into the early evolution of symbiotic traits.</title>
        <authorList>
            <person name="Miyauchi S."/>
            <person name="Kiss E."/>
            <person name="Kuo A."/>
            <person name="Drula E."/>
            <person name="Kohler A."/>
            <person name="Sanchez-Garcia M."/>
            <person name="Morin E."/>
            <person name="Andreopoulos B."/>
            <person name="Barry K.W."/>
            <person name="Bonito G."/>
            <person name="Buee M."/>
            <person name="Carver A."/>
            <person name="Chen C."/>
            <person name="Cichocki N."/>
            <person name="Clum A."/>
            <person name="Culley D."/>
            <person name="Crous P.W."/>
            <person name="Fauchery L."/>
            <person name="Girlanda M."/>
            <person name="Hayes R.D."/>
            <person name="Keri Z."/>
            <person name="LaButti K."/>
            <person name="Lipzen A."/>
            <person name="Lombard V."/>
            <person name="Magnuson J."/>
            <person name="Maillard F."/>
            <person name="Murat C."/>
            <person name="Nolan M."/>
            <person name="Ohm R.A."/>
            <person name="Pangilinan J."/>
            <person name="Pereira M.F."/>
            <person name="Perotto S."/>
            <person name="Peter M."/>
            <person name="Pfister S."/>
            <person name="Riley R."/>
            <person name="Sitrit Y."/>
            <person name="Stielow J.B."/>
            <person name="Szollosi G."/>
            <person name="Zifcakova L."/>
            <person name="Stursova M."/>
            <person name="Spatafora J.W."/>
            <person name="Tedersoo L."/>
            <person name="Vaario L.M."/>
            <person name="Yamada A."/>
            <person name="Yan M."/>
            <person name="Wang P."/>
            <person name="Xu J."/>
            <person name="Bruns T."/>
            <person name="Baldrian P."/>
            <person name="Vilgalys R."/>
            <person name="Dunand C."/>
            <person name="Henrissat B."/>
            <person name="Grigoriev I.V."/>
            <person name="Hibbett D."/>
            <person name="Nagy L.G."/>
            <person name="Martin F.M."/>
        </authorList>
    </citation>
    <scope>NUCLEOTIDE SEQUENCE</scope>
    <source>
        <strain evidence="2">UP504</strain>
    </source>
</reference>
<feature type="region of interest" description="Disordered" evidence="1">
    <location>
        <begin position="1"/>
        <end position="32"/>
    </location>
</feature>
<feature type="compositionally biased region" description="Low complexity" evidence="1">
    <location>
        <begin position="50"/>
        <end position="66"/>
    </location>
</feature>
<evidence type="ECO:0000313" key="3">
    <source>
        <dbReference type="Proteomes" id="UP000886523"/>
    </source>
</evidence>
<dbReference type="EMBL" id="MU128997">
    <property type="protein sequence ID" value="KAF9511691.1"/>
    <property type="molecule type" value="Genomic_DNA"/>
</dbReference>